<gene>
    <name evidence="1" type="ORF">M1B35_19420</name>
</gene>
<reference evidence="1 2" key="1">
    <citation type="journal article" date="2022" name="Int. J. Syst. Evol. Microbiol.">
        <title>Pseudomonas aegrilactucae sp. nov. and Pseudomonas morbosilactucae sp. nov., pathogens causing bacterial rot of lettuce in Japan.</title>
        <authorList>
            <person name="Sawada H."/>
            <person name="Fujikawa T."/>
            <person name="Satou M."/>
        </authorList>
    </citation>
    <scope>NUCLEOTIDE SEQUENCE [LARGE SCALE GENOMIC DNA]</scope>
    <source>
        <strain evidence="1 2">MAFF 302046</strain>
    </source>
</reference>
<organism evidence="1 2">
    <name type="scientific">Pseudomonas morbosilactucae</name>
    <dbReference type="NCBI Taxonomy" id="2938197"/>
    <lineage>
        <taxon>Bacteria</taxon>
        <taxon>Pseudomonadati</taxon>
        <taxon>Pseudomonadota</taxon>
        <taxon>Gammaproteobacteria</taxon>
        <taxon>Pseudomonadales</taxon>
        <taxon>Pseudomonadaceae</taxon>
        <taxon>Pseudomonas</taxon>
    </lineage>
</organism>
<evidence type="ECO:0000313" key="2">
    <source>
        <dbReference type="Proteomes" id="UP001155163"/>
    </source>
</evidence>
<dbReference type="EMBL" id="JALQCX010000036">
    <property type="protein sequence ID" value="MCK9816233.1"/>
    <property type="molecule type" value="Genomic_DNA"/>
</dbReference>
<dbReference type="Proteomes" id="UP001155163">
    <property type="component" value="Unassembled WGS sequence"/>
</dbReference>
<comment type="caution">
    <text evidence="1">The sequence shown here is derived from an EMBL/GenBank/DDBJ whole genome shotgun (WGS) entry which is preliminary data.</text>
</comment>
<reference evidence="1 2" key="2">
    <citation type="journal article" date="2023" name="Plant Pathol.">
        <title>Dismantling and reorganizing Pseudomonas marginalis sensu#lato.</title>
        <authorList>
            <person name="Sawada H."/>
            <person name="Fujikawa T."/>
            <person name="Satou M."/>
        </authorList>
    </citation>
    <scope>NUCLEOTIDE SEQUENCE [LARGE SCALE GENOMIC DNA]</scope>
    <source>
        <strain evidence="1 2">MAFF 302046</strain>
    </source>
</reference>
<evidence type="ECO:0000313" key="1">
    <source>
        <dbReference type="EMBL" id="MCK9816233.1"/>
    </source>
</evidence>
<feature type="non-terminal residue" evidence="1">
    <location>
        <position position="65"/>
    </location>
</feature>
<keyword evidence="2" id="KW-1185">Reference proteome</keyword>
<accession>A0ABT0JJY4</accession>
<name>A0ABT0JJY4_9PSED</name>
<protein>
    <submittedName>
        <fullName evidence="1">Uncharacterized protein</fullName>
    </submittedName>
</protein>
<proteinExistence type="predicted"/>
<sequence length="65" mass="7664">MPQKLVTMINDIISHVRLEVEDRLGRGVWLQREKERGPETQKPAFAGFCEASRMILKFELVPRRR</sequence>